<dbReference type="Proteomes" id="UP000190657">
    <property type="component" value="Unassembled WGS sequence"/>
</dbReference>
<evidence type="ECO:0000256" key="2">
    <source>
        <dbReference type="PIRSR" id="PIRSR014972-2"/>
    </source>
</evidence>
<dbReference type="AlphaFoldDB" id="A0A1T4JVB7"/>
<gene>
    <name evidence="4" type="ORF">SAMN02745114_00128</name>
</gene>
<dbReference type="InterPro" id="IPR054485">
    <property type="entry name" value="FlK-like_dom"/>
</dbReference>
<feature type="active site" evidence="1">
    <location>
        <position position="35"/>
    </location>
</feature>
<dbReference type="EMBL" id="FUWW01000001">
    <property type="protein sequence ID" value="SJZ34035.1"/>
    <property type="molecule type" value="Genomic_DNA"/>
</dbReference>
<feature type="binding site" evidence="2">
    <location>
        <position position="62"/>
    </location>
    <ligand>
        <name>CoA</name>
        <dbReference type="ChEBI" id="CHEBI:57287"/>
    </ligand>
</feature>
<dbReference type="RefSeq" id="WP_078767641.1">
    <property type="nucleotide sequence ID" value="NZ_FUWW01000001.1"/>
</dbReference>
<dbReference type="PANTHER" id="PTHR36934:SF1">
    <property type="entry name" value="THIOESTERASE DOMAIN-CONTAINING PROTEIN"/>
    <property type="match status" value="1"/>
</dbReference>
<feature type="domain" description="Fluoroacetyl-CoA-specific thioesterase-like" evidence="3">
    <location>
        <begin position="16"/>
        <end position="119"/>
    </location>
</feature>
<keyword evidence="5" id="KW-1185">Reference proteome</keyword>
<protein>
    <submittedName>
        <fullName evidence="4">Predicted thioesterase</fullName>
    </submittedName>
</protein>
<feature type="binding site" evidence="2">
    <location>
        <position position="114"/>
    </location>
    <ligand>
        <name>substrate</name>
    </ligand>
</feature>
<evidence type="ECO:0000259" key="3">
    <source>
        <dbReference type="Pfam" id="PF22636"/>
    </source>
</evidence>
<evidence type="ECO:0000313" key="4">
    <source>
        <dbReference type="EMBL" id="SJZ34035.1"/>
    </source>
</evidence>
<reference evidence="5" key="1">
    <citation type="submission" date="2017-02" db="EMBL/GenBank/DDBJ databases">
        <authorList>
            <person name="Varghese N."/>
            <person name="Submissions S."/>
        </authorList>
    </citation>
    <scope>NUCLEOTIDE SEQUENCE [LARGE SCALE GENOMIC DNA]</scope>
    <source>
        <strain evidence="5">ATCC 51222</strain>
    </source>
</reference>
<evidence type="ECO:0000313" key="5">
    <source>
        <dbReference type="Proteomes" id="UP000190657"/>
    </source>
</evidence>
<feature type="active site" evidence="1">
    <location>
        <position position="69"/>
    </location>
</feature>
<dbReference type="PIRSF" id="PIRSF014972">
    <property type="entry name" value="FlK"/>
    <property type="match status" value="1"/>
</dbReference>
<feature type="binding site" evidence="2">
    <location>
        <position position="62"/>
    </location>
    <ligand>
        <name>substrate</name>
    </ligand>
</feature>
<dbReference type="Gene3D" id="3.10.129.10">
    <property type="entry name" value="Hotdog Thioesterase"/>
    <property type="match status" value="1"/>
</dbReference>
<dbReference type="Pfam" id="PF22636">
    <property type="entry name" value="FlK"/>
    <property type="match status" value="1"/>
</dbReference>
<dbReference type="SUPFAM" id="SSF54637">
    <property type="entry name" value="Thioesterase/thiol ester dehydrase-isomerase"/>
    <property type="match status" value="1"/>
</dbReference>
<feature type="active site" evidence="1">
    <location>
        <position position="43"/>
    </location>
</feature>
<dbReference type="OrthoDB" id="6902891at2"/>
<accession>A0A1T4JVB7</accession>
<sequence>MQEIFTEVKGEALTIVNSTNTAIAAQSGSLPVFGTPFMIALMEKATCMAISDFLEGDETTVGTAINVTHDKPSGVGTVVIAYATLKEAQGRKLIFDVKACEEDGTVIGKGTIERFVVDSVRFMKKVEAK</sequence>
<dbReference type="PANTHER" id="PTHR36934">
    <property type="entry name" value="BLR0278 PROTEIN"/>
    <property type="match status" value="1"/>
</dbReference>
<organism evidence="4 5">
    <name type="scientific">Eubacterium coprostanoligenes</name>
    <dbReference type="NCBI Taxonomy" id="290054"/>
    <lineage>
        <taxon>Bacteria</taxon>
        <taxon>Bacillati</taxon>
        <taxon>Bacillota</taxon>
        <taxon>Clostridia</taxon>
        <taxon>Eubacteriales</taxon>
        <taxon>Eubacteriaceae</taxon>
        <taxon>Eubacterium</taxon>
    </lineage>
</organism>
<name>A0A1T4JVB7_9FIRM</name>
<dbReference type="InterPro" id="IPR029069">
    <property type="entry name" value="HotDog_dom_sf"/>
</dbReference>
<evidence type="ECO:0000256" key="1">
    <source>
        <dbReference type="PIRSR" id="PIRSR014972-1"/>
    </source>
</evidence>
<dbReference type="STRING" id="290054.SAMN02745114_00128"/>
<proteinExistence type="predicted"/>
<dbReference type="InterPro" id="IPR025540">
    <property type="entry name" value="FlK"/>
</dbReference>